<reference evidence="1 2" key="1">
    <citation type="submission" date="2018-06" db="EMBL/GenBank/DDBJ databases">
        <authorList>
            <consortium name="Pathogen Informatics"/>
            <person name="Doyle S."/>
        </authorList>
    </citation>
    <scope>NUCLEOTIDE SEQUENCE [LARGE SCALE GENOMIC DNA]</scope>
    <source>
        <strain evidence="1 2">NCTC11388</strain>
    </source>
</reference>
<protein>
    <submittedName>
        <fullName evidence="1">Uncharacterized protein</fullName>
    </submittedName>
</protein>
<evidence type="ECO:0000313" key="2">
    <source>
        <dbReference type="Proteomes" id="UP000254893"/>
    </source>
</evidence>
<dbReference type="Proteomes" id="UP000254893">
    <property type="component" value="Unassembled WGS sequence"/>
</dbReference>
<name>A0A380CAJ3_SPHSI</name>
<dbReference type="EMBL" id="UGYW01000002">
    <property type="protein sequence ID" value="SUJ16544.1"/>
    <property type="molecule type" value="Genomic_DNA"/>
</dbReference>
<accession>A0A380CAJ3</accession>
<dbReference type="RefSeq" id="WP_115170420.1">
    <property type="nucleotide sequence ID" value="NZ_UGYW01000002.1"/>
</dbReference>
<evidence type="ECO:0000313" key="1">
    <source>
        <dbReference type="EMBL" id="SUJ16544.1"/>
    </source>
</evidence>
<proteinExistence type="predicted"/>
<sequence length="96" mass="11245">MERSTFDASLLHPVPPADFSVHLQSLWYDAKGDWQVAHDLIDQLHDPVSAHIHAYLHRKEGDQWNANYWYNKAKQPVFSSSLSAEWEYLFNLYSGR</sequence>
<organism evidence="1 2">
    <name type="scientific">Sphingobacterium spiritivorum</name>
    <name type="common">Flavobacterium spiritivorum</name>
    <dbReference type="NCBI Taxonomy" id="258"/>
    <lineage>
        <taxon>Bacteria</taxon>
        <taxon>Pseudomonadati</taxon>
        <taxon>Bacteroidota</taxon>
        <taxon>Sphingobacteriia</taxon>
        <taxon>Sphingobacteriales</taxon>
        <taxon>Sphingobacteriaceae</taxon>
        <taxon>Sphingobacterium</taxon>
    </lineage>
</organism>
<dbReference type="AlphaFoldDB" id="A0A380CAJ3"/>
<gene>
    <name evidence="1" type="ORF">NCTC11388_02615</name>
</gene>